<accession>A0ABR1R1N7</accession>
<comment type="caution">
    <text evidence="3">The sequence shown here is derived from an EMBL/GenBank/DDBJ whole genome shotgun (WGS) entry which is preliminary data.</text>
</comment>
<keyword evidence="1" id="KW-0677">Repeat</keyword>
<name>A0ABR1R1N7_9PEZI</name>
<dbReference type="InterPro" id="IPR056884">
    <property type="entry name" value="NPHP3-like_N"/>
</dbReference>
<dbReference type="PANTHER" id="PTHR40619:SF3">
    <property type="entry name" value="FUNGAL STAND N-TERMINAL GOODBYE DOMAIN-CONTAINING PROTEIN"/>
    <property type="match status" value="1"/>
</dbReference>
<sequence>MATLSNPNLLATVGRNEVVEFMETLDSDVHETLVIRGQGQNAELLTKSRDYEGIYAEYRTVQKTFFQTANKCLEKLKLPPMQVTEACGWDSILASMDTACAALEKVSSRDKDLKGVTGKAKKAFRSLCNKAGAGKMFTQLIPDDMFGSVIGGGLNVILTCMEQTGLHRANVYKALEKLPRIIEDSLDWTNLANQDANVHKRMAKLYTEICLTLDHIIHWFVLNSLVAGAKRFLNPSAMNNNLQERVAEVTLAAKDLKSKATQTMWSQVKDMRDTQELAYVQHTKTHQQLDELAADIKDVKRLATRYASYEAMYTMVQGNIERLLQDDMKRFKMLKTRAGMFLENSQGMLPRISSITARDLLEEFQYDPALVPHDIEALLRLSLPSNTVTSFDTNRAHAILRSQRIHVWLSDDAPYLYLLNGGSQEPSDASTSFVMAKIVSILLEQQKSHRQARKASTAMNVVVLAYFCGQHQNYYRDAAASPHELAMSLLLQLIDKFPDFSSSALQECLDQTHPHDISSICDSLRRLLEKLPSDVVVYVVVDGIAQFALPQQRKNEMRELMELLVEAFHDEVAATAKFIFSSSTRCAFVEDLFDEDEILNIPRDPPPANGPLAGSNPSNKLVKANWQQWAPG</sequence>
<reference evidence="3 4" key="1">
    <citation type="submission" date="2023-01" db="EMBL/GenBank/DDBJ databases">
        <title>Analysis of 21 Apiospora genomes using comparative genomics revels a genus with tremendous synthesis potential of carbohydrate active enzymes and secondary metabolites.</title>
        <authorList>
            <person name="Sorensen T."/>
        </authorList>
    </citation>
    <scope>NUCLEOTIDE SEQUENCE [LARGE SCALE GENOMIC DNA]</scope>
    <source>
        <strain evidence="3 4">CBS 20057</strain>
    </source>
</reference>
<gene>
    <name evidence="3" type="ORF">PG991_015373</name>
</gene>
<dbReference type="Pfam" id="PF24883">
    <property type="entry name" value="NPHP3_N"/>
    <property type="match status" value="1"/>
</dbReference>
<evidence type="ECO:0000256" key="1">
    <source>
        <dbReference type="ARBA" id="ARBA00022737"/>
    </source>
</evidence>
<proteinExistence type="predicted"/>
<feature type="domain" description="Nephrocystin 3-like N-terminal" evidence="2">
    <location>
        <begin position="399"/>
        <end position="582"/>
    </location>
</feature>
<evidence type="ECO:0000259" key="2">
    <source>
        <dbReference type="Pfam" id="PF24883"/>
    </source>
</evidence>
<organism evidence="3 4">
    <name type="scientific">Apiospora marii</name>
    <dbReference type="NCBI Taxonomy" id="335849"/>
    <lineage>
        <taxon>Eukaryota</taxon>
        <taxon>Fungi</taxon>
        <taxon>Dikarya</taxon>
        <taxon>Ascomycota</taxon>
        <taxon>Pezizomycotina</taxon>
        <taxon>Sordariomycetes</taxon>
        <taxon>Xylariomycetidae</taxon>
        <taxon>Amphisphaeriales</taxon>
        <taxon>Apiosporaceae</taxon>
        <taxon>Apiospora</taxon>
    </lineage>
</organism>
<evidence type="ECO:0000313" key="4">
    <source>
        <dbReference type="Proteomes" id="UP001396898"/>
    </source>
</evidence>
<evidence type="ECO:0000313" key="3">
    <source>
        <dbReference type="EMBL" id="KAK7995906.1"/>
    </source>
</evidence>
<dbReference type="EMBL" id="JAQQWI010000022">
    <property type="protein sequence ID" value="KAK7995906.1"/>
    <property type="molecule type" value="Genomic_DNA"/>
</dbReference>
<keyword evidence="4" id="KW-1185">Reference proteome</keyword>
<dbReference type="PANTHER" id="PTHR40619">
    <property type="entry name" value="FUNGAL STAND N-TERMINAL GOODBYE DOMAIN-CONTAINING PROTEIN"/>
    <property type="match status" value="1"/>
</dbReference>
<protein>
    <recommendedName>
        <fullName evidence="2">Nephrocystin 3-like N-terminal domain-containing protein</fullName>
    </recommendedName>
</protein>
<dbReference type="Proteomes" id="UP001396898">
    <property type="component" value="Unassembled WGS sequence"/>
</dbReference>